<dbReference type="EMBL" id="KZ349423">
    <property type="protein sequence ID" value="PIO64962.1"/>
    <property type="molecule type" value="Genomic_DNA"/>
</dbReference>
<evidence type="ECO:0008006" key="3">
    <source>
        <dbReference type="Google" id="ProtNLM"/>
    </source>
</evidence>
<accession>A0A2G9U5H9</accession>
<dbReference type="OrthoDB" id="5872865at2759"/>
<evidence type="ECO:0000313" key="1">
    <source>
        <dbReference type="EMBL" id="PIO64962.1"/>
    </source>
</evidence>
<dbReference type="SUPFAM" id="SSF53300">
    <property type="entry name" value="vWA-like"/>
    <property type="match status" value="1"/>
</dbReference>
<proteinExistence type="predicted"/>
<evidence type="ECO:0000313" key="2">
    <source>
        <dbReference type="Proteomes" id="UP000230423"/>
    </source>
</evidence>
<protein>
    <recommendedName>
        <fullName evidence="3">VWFA domain-containing protein</fullName>
    </recommendedName>
</protein>
<dbReference type="Gene3D" id="3.40.50.410">
    <property type="entry name" value="von Willebrand factor, type A domain"/>
    <property type="match status" value="1"/>
</dbReference>
<reference evidence="1 2" key="1">
    <citation type="submission" date="2015-09" db="EMBL/GenBank/DDBJ databases">
        <title>Draft genome of the parasitic nematode Teladorsagia circumcincta isolate WARC Sus (inbred).</title>
        <authorList>
            <person name="Mitreva M."/>
        </authorList>
    </citation>
    <scope>NUCLEOTIDE SEQUENCE [LARGE SCALE GENOMIC DNA]</scope>
    <source>
        <strain evidence="1 2">S</strain>
    </source>
</reference>
<keyword evidence="2" id="KW-1185">Reference proteome</keyword>
<dbReference type="Proteomes" id="UP000230423">
    <property type="component" value="Unassembled WGS sequence"/>
</dbReference>
<dbReference type="InterPro" id="IPR036465">
    <property type="entry name" value="vWFA_dom_sf"/>
</dbReference>
<feature type="non-terminal residue" evidence="1">
    <location>
        <position position="1"/>
    </location>
</feature>
<organism evidence="1 2">
    <name type="scientific">Teladorsagia circumcincta</name>
    <name type="common">Brown stomach worm</name>
    <name type="synonym">Ostertagia circumcincta</name>
    <dbReference type="NCBI Taxonomy" id="45464"/>
    <lineage>
        <taxon>Eukaryota</taxon>
        <taxon>Metazoa</taxon>
        <taxon>Ecdysozoa</taxon>
        <taxon>Nematoda</taxon>
        <taxon>Chromadorea</taxon>
        <taxon>Rhabditida</taxon>
        <taxon>Rhabditina</taxon>
        <taxon>Rhabditomorpha</taxon>
        <taxon>Strongyloidea</taxon>
        <taxon>Trichostrongylidae</taxon>
        <taxon>Teladorsagia</taxon>
    </lineage>
</organism>
<dbReference type="AlphaFoldDB" id="A0A2G9U5H9"/>
<name>A0A2G9U5H9_TELCI</name>
<sequence>LQQKEFVAEAVQHLKGARTGLVEIRCPAAVHLRMGPHTAQEIMSKLGPYLNAYTATADAFLYAKELLLAETTNEKTLLIISDGDRSCYMRAGPDEEFTIAEELHKNNVQIVYVRMTEYEYNKDRVPRIASGPNDKIITGTNFRELNTDILKNALDTICKEVD</sequence>
<gene>
    <name evidence="1" type="ORF">TELCIR_13390</name>
</gene>